<dbReference type="PROSITE" id="PS50158">
    <property type="entry name" value="ZF_CCHC"/>
    <property type="match status" value="1"/>
</dbReference>
<keyword evidence="1" id="KW-0479">Metal-binding</keyword>
<dbReference type="Pfam" id="PF14392">
    <property type="entry name" value="zf-CCHC_4"/>
    <property type="match status" value="1"/>
</dbReference>
<organism evidence="4 5">
    <name type="scientific">Macleaya cordata</name>
    <name type="common">Five-seeded plume-poppy</name>
    <name type="synonym">Bocconia cordata</name>
    <dbReference type="NCBI Taxonomy" id="56857"/>
    <lineage>
        <taxon>Eukaryota</taxon>
        <taxon>Viridiplantae</taxon>
        <taxon>Streptophyta</taxon>
        <taxon>Embryophyta</taxon>
        <taxon>Tracheophyta</taxon>
        <taxon>Spermatophyta</taxon>
        <taxon>Magnoliopsida</taxon>
        <taxon>Ranunculales</taxon>
        <taxon>Papaveraceae</taxon>
        <taxon>Papaveroideae</taxon>
        <taxon>Macleaya</taxon>
    </lineage>
</organism>
<dbReference type="EMBL" id="MVGT01003513">
    <property type="protein sequence ID" value="OVA03792.1"/>
    <property type="molecule type" value="Genomic_DNA"/>
</dbReference>
<dbReference type="PANTHER" id="PTHR31286">
    <property type="entry name" value="GLYCINE-RICH CELL WALL STRUCTURAL PROTEIN 1.8-LIKE"/>
    <property type="match status" value="1"/>
</dbReference>
<dbReference type="InParanoid" id="A0A200PZZ6"/>
<dbReference type="PANTHER" id="PTHR31286:SF167">
    <property type="entry name" value="OS09G0268800 PROTEIN"/>
    <property type="match status" value="1"/>
</dbReference>
<dbReference type="InterPro" id="IPR025836">
    <property type="entry name" value="Zn_knuckle_CX2CX4HX4C"/>
</dbReference>
<dbReference type="InterPro" id="IPR040256">
    <property type="entry name" value="At4g02000-like"/>
</dbReference>
<dbReference type="AlphaFoldDB" id="A0A200PZZ6"/>
<keyword evidence="1" id="KW-0862">Zinc</keyword>
<dbReference type="OrthoDB" id="1938170at2759"/>
<feature type="domain" description="CCHC-type" evidence="3">
    <location>
        <begin position="220"/>
        <end position="234"/>
    </location>
</feature>
<dbReference type="SUPFAM" id="SSF57756">
    <property type="entry name" value="Retrovirus zinc finger-like domains"/>
    <property type="match status" value="1"/>
</dbReference>
<dbReference type="InterPro" id="IPR036875">
    <property type="entry name" value="Znf_CCHC_sf"/>
</dbReference>
<reference evidence="4 5" key="1">
    <citation type="journal article" date="2017" name="Mol. Plant">
        <title>The Genome of Medicinal Plant Macleaya cordata Provides New Insights into Benzylisoquinoline Alkaloids Metabolism.</title>
        <authorList>
            <person name="Liu X."/>
            <person name="Liu Y."/>
            <person name="Huang P."/>
            <person name="Ma Y."/>
            <person name="Qing Z."/>
            <person name="Tang Q."/>
            <person name="Cao H."/>
            <person name="Cheng P."/>
            <person name="Zheng Y."/>
            <person name="Yuan Z."/>
            <person name="Zhou Y."/>
            <person name="Liu J."/>
            <person name="Tang Z."/>
            <person name="Zhuo Y."/>
            <person name="Zhang Y."/>
            <person name="Yu L."/>
            <person name="Huang J."/>
            <person name="Yang P."/>
            <person name="Peng Q."/>
            <person name="Zhang J."/>
            <person name="Jiang W."/>
            <person name="Zhang Z."/>
            <person name="Lin K."/>
            <person name="Ro D.K."/>
            <person name="Chen X."/>
            <person name="Xiong X."/>
            <person name="Shang Y."/>
            <person name="Huang S."/>
            <person name="Zeng J."/>
        </authorList>
    </citation>
    <scope>NUCLEOTIDE SEQUENCE [LARGE SCALE GENOMIC DNA]</scope>
    <source>
        <strain evidence="5">cv. BLH2017</strain>
        <tissue evidence="4">Root</tissue>
    </source>
</reference>
<dbReference type="FunCoup" id="A0A200PZZ6">
    <property type="interactions" value="4"/>
</dbReference>
<dbReference type="Pfam" id="PF14111">
    <property type="entry name" value="DUF4283"/>
    <property type="match status" value="1"/>
</dbReference>
<sequence>MTPPLPDSPTNPSLDPDEVIKLMASLMNDELRVPTVNLSTDEAIPSSDWRKSIVVKLPTNRSLPIGILRELLQSAWNPTSTMSVKEFYDGAYLIHFKELADLDAMIDGAPWSIHDDLLLYERCDQNKLPSDYTFSKSEFWVQLHGLPIEYLTPAAIHKIAAEAGTTQLIKAEDTQKWGRYARAKIEFDITAALPKYIKTTLANGKPCRVDLKYEKLTRFCYFCGIVGHVSRNCPLQSSLREAISDDWPEAKQNEAKNLIVPKYDENIRAEYRIKPGESNYPRKPIPNSPKIPVSGTFPANKRPTTPSKAMFYEVKKHRTVHPTVHTAEVVLNRET</sequence>
<protein>
    <submittedName>
        <fullName evidence="4">Zinc finger protein</fullName>
    </submittedName>
</protein>
<evidence type="ECO:0000259" key="3">
    <source>
        <dbReference type="PROSITE" id="PS50158"/>
    </source>
</evidence>
<proteinExistence type="predicted"/>
<dbReference type="OMA" id="YLRIRTW"/>
<evidence type="ECO:0000313" key="5">
    <source>
        <dbReference type="Proteomes" id="UP000195402"/>
    </source>
</evidence>
<gene>
    <name evidence="4" type="ORF">BVC80_1271g15</name>
</gene>
<dbReference type="GO" id="GO:0008270">
    <property type="term" value="F:zinc ion binding"/>
    <property type="evidence" value="ECO:0007669"/>
    <property type="project" value="UniProtKB-KW"/>
</dbReference>
<dbReference type="InterPro" id="IPR025558">
    <property type="entry name" value="DUF4283"/>
</dbReference>
<feature type="region of interest" description="Disordered" evidence="2">
    <location>
        <begin position="275"/>
        <end position="304"/>
    </location>
</feature>
<comment type="caution">
    <text evidence="4">The sequence shown here is derived from an EMBL/GenBank/DDBJ whole genome shotgun (WGS) entry which is preliminary data.</text>
</comment>
<keyword evidence="5" id="KW-1185">Reference proteome</keyword>
<accession>A0A200PZZ6</accession>
<dbReference type="Proteomes" id="UP000195402">
    <property type="component" value="Unassembled WGS sequence"/>
</dbReference>
<evidence type="ECO:0000256" key="2">
    <source>
        <dbReference type="SAM" id="MobiDB-lite"/>
    </source>
</evidence>
<evidence type="ECO:0000313" key="4">
    <source>
        <dbReference type="EMBL" id="OVA03792.1"/>
    </source>
</evidence>
<dbReference type="InterPro" id="IPR001878">
    <property type="entry name" value="Znf_CCHC"/>
</dbReference>
<name>A0A200PZZ6_MACCD</name>
<keyword evidence="1" id="KW-0863">Zinc-finger</keyword>
<dbReference type="GO" id="GO:0003676">
    <property type="term" value="F:nucleic acid binding"/>
    <property type="evidence" value="ECO:0007669"/>
    <property type="project" value="InterPro"/>
</dbReference>
<evidence type="ECO:0000256" key="1">
    <source>
        <dbReference type="PROSITE-ProRule" id="PRU00047"/>
    </source>
</evidence>